<reference evidence="1 2" key="1">
    <citation type="submission" date="2021-01" db="EMBL/GenBank/DDBJ databases">
        <title>Genome seq and assembly of Devosia sp. LEGU1.</title>
        <authorList>
            <person name="Chhetri G."/>
        </authorList>
    </citation>
    <scope>NUCLEOTIDE SEQUENCE [LARGE SCALE GENOMIC DNA]</scope>
    <source>
        <strain evidence="1 2">LEGU1</strain>
    </source>
</reference>
<evidence type="ECO:0008006" key="3">
    <source>
        <dbReference type="Google" id="ProtNLM"/>
    </source>
</evidence>
<evidence type="ECO:0000313" key="2">
    <source>
        <dbReference type="Proteomes" id="UP000595857"/>
    </source>
</evidence>
<evidence type="ECO:0000313" key="1">
    <source>
        <dbReference type="EMBL" id="QQR40392.1"/>
    </source>
</evidence>
<accession>A0ABX7CCA7</accession>
<sequence>MTRLTQTVLHTPDGRYIVVRGRLWRSSNPDLSAAERQRLVDDLMDARRRVRSPDAEAKAKARRDVDRAKQALGERGPVWWTDGAPDYNRHLAKNTPYAAWYAAVAEDEFR</sequence>
<proteinExistence type="predicted"/>
<dbReference type="RefSeq" id="WP_201635696.1">
    <property type="nucleotide sequence ID" value="NZ_CP068046.1"/>
</dbReference>
<name>A0ABX7CCA7_9HYPH</name>
<dbReference type="EMBL" id="CP068046">
    <property type="protein sequence ID" value="QQR40392.1"/>
    <property type="molecule type" value="Genomic_DNA"/>
</dbReference>
<keyword evidence="2" id="KW-1185">Reference proteome</keyword>
<organism evidence="1 2">
    <name type="scientific">Devosia rhizoryzae</name>
    <dbReference type="NCBI Taxonomy" id="2774137"/>
    <lineage>
        <taxon>Bacteria</taxon>
        <taxon>Pseudomonadati</taxon>
        <taxon>Pseudomonadota</taxon>
        <taxon>Alphaproteobacteria</taxon>
        <taxon>Hyphomicrobiales</taxon>
        <taxon>Devosiaceae</taxon>
        <taxon>Devosia</taxon>
    </lineage>
</organism>
<protein>
    <recommendedName>
        <fullName evidence="3">DUF4102 domain-containing protein</fullName>
    </recommendedName>
</protein>
<gene>
    <name evidence="1" type="ORF">JI748_05140</name>
</gene>
<dbReference type="Proteomes" id="UP000595857">
    <property type="component" value="Chromosome"/>
</dbReference>